<feature type="compositionally biased region" description="Low complexity" evidence="1">
    <location>
        <begin position="935"/>
        <end position="965"/>
    </location>
</feature>
<feature type="compositionally biased region" description="Polar residues" evidence="1">
    <location>
        <begin position="610"/>
        <end position="621"/>
    </location>
</feature>
<accession>A0A2G8L421</accession>
<evidence type="ECO:0000259" key="2">
    <source>
        <dbReference type="Pfam" id="PF23756"/>
    </source>
</evidence>
<feature type="compositionally biased region" description="Basic and acidic residues" evidence="1">
    <location>
        <begin position="1707"/>
        <end position="1733"/>
    </location>
</feature>
<feature type="compositionally biased region" description="Polar residues" evidence="1">
    <location>
        <begin position="693"/>
        <end position="703"/>
    </location>
</feature>
<feature type="compositionally biased region" description="Basic and acidic residues" evidence="1">
    <location>
        <begin position="1003"/>
        <end position="1012"/>
    </location>
</feature>
<comment type="caution">
    <text evidence="4">The sequence shown here is derived from an EMBL/GenBank/DDBJ whole genome shotgun (WGS) entry which is preliminary data.</text>
</comment>
<feature type="non-terminal residue" evidence="4">
    <location>
        <position position="1887"/>
    </location>
</feature>
<reference evidence="4 5" key="1">
    <citation type="journal article" date="2017" name="PLoS Biol.">
        <title>The sea cucumber genome provides insights into morphological evolution and visceral regeneration.</title>
        <authorList>
            <person name="Zhang X."/>
            <person name="Sun L."/>
            <person name="Yuan J."/>
            <person name="Sun Y."/>
            <person name="Gao Y."/>
            <person name="Zhang L."/>
            <person name="Li S."/>
            <person name="Dai H."/>
            <person name="Hamel J.F."/>
            <person name="Liu C."/>
            <person name="Yu Y."/>
            <person name="Liu S."/>
            <person name="Lin W."/>
            <person name="Guo K."/>
            <person name="Jin S."/>
            <person name="Xu P."/>
            <person name="Storey K.B."/>
            <person name="Huan P."/>
            <person name="Zhang T."/>
            <person name="Zhou Y."/>
            <person name="Zhang J."/>
            <person name="Lin C."/>
            <person name="Li X."/>
            <person name="Xing L."/>
            <person name="Huo D."/>
            <person name="Sun M."/>
            <person name="Wang L."/>
            <person name="Mercier A."/>
            <person name="Li F."/>
            <person name="Yang H."/>
            <person name="Xiang J."/>
        </authorList>
    </citation>
    <scope>NUCLEOTIDE SEQUENCE [LARGE SCALE GENOMIC DNA]</scope>
    <source>
        <strain evidence="4">Shaxun</strain>
        <tissue evidence="4">Muscle</tissue>
    </source>
</reference>
<feature type="compositionally biased region" description="Basic and acidic residues" evidence="1">
    <location>
        <begin position="705"/>
        <end position="728"/>
    </location>
</feature>
<feature type="region of interest" description="Disordered" evidence="1">
    <location>
        <begin position="1033"/>
        <end position="1061"/>
    </location>
</feature>
<dbReference type="InterPro" id="IPR056445">
    <property type="entry name" value="TPR_HPS5"/>
</dbReference>
<feature type="region of interest" description="Disordered" evidence="1">
    <location>
        <begin position="1121"/>
        <end position="1153"/>
    </location>
</feature>
<sequence length="1887" mass="210569">MATEVPSTDSGNGNGEAKTTTTQDFSHLLVEFESQDELLKPIRHSARIKYSALDVSKEHIALGASTGSVYIFQRDNLNYILQLSGNNGSISELLFSRRCDRLAVVTWDSLIVVWELNIEERKNPVQILTSTTHKDAGITCLAWDESGNRVFAGDERGWVTITNVDSKKPSGLFKLLSQVILKADSQIVQLDFVNDDLLVSTLTRIHVCFTKRKKCTTIGKKLREGFFGACFYRSSNGGREAVVLSARPGSRIWEANTSGEVLKTHQFKKLLAVPPLPVVSLQSKFPRFLPEFPSTAQSLIFSKLWMISDHFILALASSGLYILDLENVQVILWTDSIKDVLSVSLFRKDIYCLHSDQQIRKYSLCGIARCAAKLFRRNRATESLQICLTFQTCIKRKISRTHLSVQSMRSMLQRLEESNEPEDSVKLFREMLSELELTQGETVSMASSHGSNDSGDVVRLESGIHVIRRRNESENSDEGHILVTGAESCNQGQDLERAAGEDISGVVVSEFGANDDDDEIDGDPVVTTDAVHKVEDERPPEARHQHTEDVDQTVHNVLLSLESQSSEPLVEDIGQRSPEVIGQRSPEVRNDREMKHDGTDDVDKVLDSETVPSKGQTSGHTTEMEGQRSPEVSSDADATHKDTDPALADETADSGVSSSKVRTAQEEELRVLARGESIGSCASHVKHEKNAGINCNVTRNTENVTDDKADISSDDKEEKEKKLKKQDPKGNSVDDNSCPDSLLQTDKPISGRDGSSTFDSPNLQETESRGVLERTTTQHECNDTPEELSPVADLSTEQTSSRDGRDPQAGVDSTKDVKNTFCSGAIPDEKIVNCEENMLRPRSENLASEPAENGDKGEVAVVGTDVKRDETILRTDVAGGTDVAMERSRGSEMMKDFLSSGGKDTKAVVLKEKRKKLKKPRRESRIVEIGTVKGPKTSPSKAIPTSPAPSTSPSKTSSTLKGSSPHIIPSSFKQSPTKEIDVNFATKHREFSSPRNSVTEGEENIKITHHTPDGLLKMGNSFKNVTRSLSQKLNKTSPLKRLRSSDGSSSSPQREDKFPVVTISPHSTQLKLLEEATETARFQLNDSSICFDSHVAKVTLKIWLKVMKEVLETVTENHLRNQERLTEGQSDQKSLEVHSPRYRGTNNPPLTTSSAIQSLQMSEDLFMDCRELATNCFESQVFGARDENQLQKEGDLDKSKIFHVDVNDDKDRLRIDLKNADNISNCGHGLTLGRTDAERSLIVKDLPVVENQSNISDTITQSSREKSLKSDIYETIQEPREKNLKTFTECNRDGPTQEPPPTTPHAVTLAIQQERDRQASHFVWQFYPLLDALKVRDAIDKWVVKEKTFQRLLEAEEATSEDQVWTKIQDMRQEMMDDVLREVKDVLREKPVLTLACLKRIQALPTVKVDMSHVLHQCYPYIRFWEAIHLLKDTEHYQAKIMSYITMVMNIVHKGSSSINCTQPTFFHRTSFFVNDLKDVSLRGFLLSVTLAQSHPPRSKLECAACKAEPIPMSHSLWSKQDIIENILNNSNPEEYLQDMLNDCYRYGYWSGVIRLHKVKGQRKAALSLVLKLADLSLLDETTGIYPQSFIEWHQVLGFLQSYSSVLQTSLTSECLCLDCRKKKSSERKDTATSSTGISSRAVSCDPMDNYSNLIMEENYTKVFFQEEVLSGDKSHENKVCHPAGSTTNNNPDVLRTEGFAIHESANRHEASGHEGEEFKPTFRTDSTDESHDQILASGDSSSKRMIRPKSDFSWEHIAGLLLGSVGPGHTLKVLQAYDIPNGALTAEFFRKCLQRASVDAKESTSKGQEGERVTEAHRRTVHPLLHEYLEAEMAQMPRLRLTGGSLLIHKNIIRYTGEDLLILTVIAICVAGLCNPSSQTSMFIPV</sequence>
<dbReference type="EMBL" id="MRZV01000227">
    <property type="protein sequence ID" value="PIK55006.1"/>
    <property type="molecule type" value="Genomic_DNA"/>
</dbReference>
<dbReference type="Pfam" id="PF23758">
    <property type="entry name" value="TPR_HPS5"/>
    <property type="match status" value="1"/>
</dbReference>
<feature type="region of interest" description="Disordered" evidence="1">
    <location>
        <begin position="1707"/>
        <end position="1744"/>
    </location>
</feature>
<dbReference type="PANTHER" id="PTHR23287">
    <property type="entry name" value="RUBY-EYE2-LIKE PROTEIN"/>
    <property type="match status" value="1"/>
</dbReference>
<dbReference type="STRING" id="307972.A0A2G8L421"/>
<dbReference type="OrthoDB" id="19493at2759"/>
<feature type="compositionally biased region" description="Basic and acidic residues" evidence="1">
    <location>
        <begin position="884"/>
        <end position="895"/>
    </location>
</feature>
<protein>
    <submittedName>
        <fullName evidence="4">Uncharacterized protein</fullName>
    </submittedName>
</protein>
<feature type="compositionally biased region" description="Basic and acidic residues" evidence="1">
    <location>
        <begin position="586"/>
        <end position="607"/>
    </location>
</feature>
<dbReference type="PANTHER" id="PTHR23287:SF18">
    <property type="entry name" value="BLOC-2 COMPLEX MEMBER HPS5"/>
    <property type="match status" value="1"/>
</dbReference>
<dbReference type="GO" id="GO:0048066">
    <property type="term" value="P:developmental pigmentation"/>
    <property type="evidence" value="ECO:0007669"/>
    <property type="project" value="TreeGrafter"/>
</dbReference>
<dbReference type="Gene3D" id="2.130.10.10">
    <property type="entry name" value="YVTN repeat-like/Quinoprotein amine dehydrogenase"/>
    <property type="match status" value="1"/>
</dbReference>
<feature type="domain" description="HPS5-like beta-propeller" evidence="2">
    <location>
        <begin position="29"/>
        <end position="356"/>
    </location>
</feature>
<feature type="compositionally biased region" description="Basic and acidic residues" evidence="1">
    <location>
        <begin position="766"/>
        <end position="782"/>
    </location>
</feature>
<evidence type="ECO:0000259" key="3">
    <source>
        <dbReference type="Pfam" id="PF23758"/>
    </source>
</evidence>
<proteinExistence type="predicted"/>
<feature type="compositionally biased region" description="Basic and acidic residues" evidence="1">
    <location>
        <begin position="976"/>
        <end position="992"/>
    </location>
</feature>
<gene>
    <name evidence="4" type="ORF">BSL78_08053</name>
</gene>
<dbReference type="InterPro" id="IPR056499">
    <property type="entry name" value="Beta-prop_HPS5-like"/>
</dbReference>
<dbReference type="Proteomes" id="UP000230750">
    <property type="component" value="Unassembled WGS sequence"/>
</dbReference>
<feature type="domain" description="HPS5 TPR" evidence="3">
    <location>
        <begin position="1312"/>
        <end position="1614"/>
    </location>
</feature>
<organism evidence="4 5">
    <name type="scientific">Stichopus japonicus</name>
    <name type="common">Sea cucumber</name>
    <dbReference type="NCBI Taxonomy" id="307972"/>
    <lineage>
        <taxon>Eukaryota</taxon>
        <taxon>Metazoa</taxon>
        <taxon>Echinodermata</taxon>
        <taxon>Eleutherozoa</taxon>
        <taxon>Echinozoa</taxon>
        <taxon>Holothuroidea</taxon>
        <taxon>Aspidochirotacea</taxon>
        <taxon>Aspidochirotida</taxon>
        <taxon>Stichopodidae</taxon>
        <taxon>Apostichopus</taxon>
    </lineage>
</organism>
<dbReference type="SUPFAM" id="SSF50978">
    <property type="entry name" value="WD40 repeat-like"/>
    <property type="match status" value="1"/>
</dbReference>
<name>A0A2G8L421_STIJA</name>
<feature type="region of interest" description="Disordered" evidence="1">
    <location>
        <begin position="562"/>
        <end position="821"/>
    </location>
</feature>
<dbReference type="Pfam" id="PF23756">
    <property type="entry name" value="Beta-prop_HPS5"/>
    <property type="match status" value="1"/>
</dbReference>
<feature type="compositionally biased region" description="Polar residues" evidence="1">
    <location>
        <begin position="733"/>
        <end position="744"/>
    </location>
</feature>
<feature type="compositionally biased region" description="Polar residues" evidence="1">
    <location>
        <begin position="1144"/>
        <end position="1153"/>
    </location>
</feature>
<feature type="compositionally biased region" description="Polar residues" evidence="1">
    <location>
        <begin position="753"/>
        <end position="765"/>
    </location>
</feature>
<feature type="compositionally biased region" description="Basic and acidic residues" evidence="1">
    <location>
        <begin position="663"/>
        <end position="673"/>
    </location>
</feature>
<evidence type="ECO:0000256" key="1">
    <source>
        <dbReference type="SAM" id="MobiDB-lite"/>
    </source>
</evidence>
<evidence type="ECO:0000313" key="4">
    <source>
        <dbReference type="EMBL" id="PIK55006.1"/>
    </source>
</evidence>
<dbReference type="GO" id="GO:0005737">
    <property type="term" value="C:cytoplasm"/>
    <property type="evidence" value="ECO:0007669"/>
    <property type="project" value="TreeGrafter"/>
</dbReference>
<evidence type="ECO:0000313" key="5">
    <source>
        <dbReference type="Proteomes" id="UP000230750"/>
    </source>
</evidence>
<keyword evidence="5" id="KW-1185">Reference proteome</keyword>
<feature type="compositionally biased region" description="Basic residues" evidence="1">
    <location>
        <begin position="912"/>
        <end position="922"/>
    </location>
</feature>
<dbReference type="SMART" id="SM00320">
    <property type="entry name" value="WD40"/>
    <property type="match status" value="3"/>
</dbReference>
<feature type="region of interest" description="Disordered" evidence="1">
    <location>
        <begin position="879"/>
        <end position="1014"/>
    </location>
</feature>
<feature type="region of interest" description="Disordered" evidence="1">
    <location>
        <begin position="844"/>
        <end position="863"/>
    </location>
</feature>
<dbReference type="InterPro" id="IPR015943">
    <property type="entry name" value="WD40/YVTN_repeat-like_dom_sf"/>
</dbReference>
<dbReference type="InterPro" id="IPR001680">
    <property type="entry name" value="WD40_rpt"/>
</dbReference>
<feature type="region of interest" description="Disordered" evidence="1">
    <location>
        <begin position="1"/>
        <end position="20"/>
    </location>
</feature>
<dbReference type="InterPro" id="IPR036322">
    <property type="entry name" value="WD40_repeat_dom_sf"/>
</dbReference>